<protein>
    <recommendedName>
        <fullName evidence="2">Lipid/polyisoprenoid-binding YceI-like domain-containing protein</fullName>
    </recommendedName>
</protein>
<evidence type="ECO:0000313" key="4">
    <source>
        <dbReference type="Proteomes" id="UP000035444"/>
    </source>
</evidence>
<dbReference type="STRING" id="1489064.WH96_18250"/>
<feature type="domain" description="Lipid/polyisoprenoid-binding YceI-like" evidence="2">
    <location>
        <begin position="25"/>
        <end position="195"/>
    </location>
</feature>
<dbReference type="InterPro" id="IPR036761">
    <property type="entry name" value="TTHA0802/YceI-like_sf"/>
</dbReference>
<dbReference type="OrthoDB" id="5525824at2"/>
<name>A0A0H2M9Q1_9PROT</name>
<gene>
    <name evidence="3" type="ORF">WH96_18250</name>
</gene>
<dbReference type="Proteomes" id="UP000035444">
    <property type="component" value="Unassembled WGS sequence"/>
</dbReference>
<reference evidence="3 4" key="1">
    <citation type="submission" date="2015-03" db="EMBL/GenBank/DDBJ databases">
        <title>Genome Sequence of Kiloniella spongiae MEBiC09566, isolated from a marine sponge.</title>
        <authorList>
            <person name="Shao Z."/>
            <person name="Wang L."/>
            <person name="Li X."/>
        </authorList>
    </citation>
    <scope>NUCLEOTIDE SEQUENCE [LARGE SCALE GENOMIC DNA]</scope>
    <source>
        <strain evidence="3 4">MEBiC09566</strain>
    </source>
</reference>
<dbReference type="Pfam" id="PF04264">
    <property type="entry name" value="YceI"/>
    <property type="match status" value="1"/>
</dbReference>
<dbReference type="AlphaFoldDB" id="A0A0H2M9Q1"/>
<organism evidence="3 4">
    <name type="scientific">Kiloniella spongiae</name>
    <dbReference type="NCBI Taxonomy" id="1489064"/>
    <lineage>
        <taxon>Bacteria</taxon>
        <taxon>Pseudomonadati</taxon>
        <taxon>Pseudomonadota</taxon>
        <taxon>Alphaproteobacteria</taxon>
        <taxon>Rhodospirillales</taxon>
        <taxon>Kiloniellaceae</taxon>
        <taxon>Kiloniella</taxon>
    </lineage>
</organism>
<dbReference type="Gene3D" id="2.40.128.110">
    <property type="entry name" value="Lipid/polyisoprenoid-binding, YceI-like"/>
    <property type="match status" value="1"/>
</dbReference>
<feature type="signal peptide" evidence="1">
    <location>
        <begin position="1"/>
        <end position="23"/>
    </location>
</feature>
<evidence type="ECO:0000259" key="2">
    <source>
        <dbReference type="SMART" id="SM00867"/>
    </source>
</evidence>
<feature type="chain" id="PRO_5002596892" description="Lipid/polyisoprenoid-binding YceI-like domain-containing protein" evidence="1">
    <location>
        <begin position="24"/>
        <end position="198"/>
    </location>
</feature>
<evidence type="ECO:0000256" key="1">
    <source>
        <dbReference type="SAM" id="SignalP"/>
    </source>
</evidence>
<comment type="caution">
    <text evidence="3">The sequence shown here is derived from an EMBL/GenBank/DDBJ whole genome shotgun (WGS) entry which is preliminary data.</text>
</comment>
<dbReference type="SMART" id="SM00867">
    <property type="entry name" value="YceI"/>
    <property type="match status" value="1"/>
</dbReference>
<dbReference type="RefSeq" id="WP_047765672.1">
    <property type="nucleotide sequence ID" value="NZ_LAQL01000017.1"/>
</dbReference>
<proteinExistence type="predicted"/>
<accession>A0A0H2M9Q1</accession>
<evidence type="ECO:0000313" key="3">
    <source>
        <dbReference type="EMBL" id="KLN59259.1"/>
    </source>
</evidence>
<dbReference type="InterPro" id="IPR027016">
    <property type="entry name" value="UCP029811"/>
</dbReference>
<dbReference type="InterPro" id="IPR007372">
    <property type="entry name" value="Lipid/polyisoprenoid-bd_YceI"/>
</dbReference>
<dbReference type="PIRSF" id="PIRSF029811">
    <property type="entry name" value="UCP029811"/>
    <property type="match status" value="1"/>
</dbReference>
<dbReference type="EMBL" id="LAQL01000017">
    <property type="protein sequence ID" value="KLN59259.1"/>
    <property type="molecule type" value="Genomic_DNA"/>
</dbReference>
<dbReference type="SUPFAM" id="SSF101874">
    <property type="entry name" value="YceI-like"/>
    <property type="match status" value="1"/>
</dbReference>
<keyword evidence="1" id="KW-0732">Signal</keyword>
<keyword evidence="4" id="KW-1185">Reference proteome</keyword>
<sequence length="198" mass="21789">MLRYTINFLFALALVFLPLKVMASDWQLDNDSSRLSFGSIKKASVGESNYFTNLKGGVSAEGKAQIQIELASVQTGIDIRDDRLKEHVFKVVSWPQATLSMDVDMVSLATLKPGEIRVLEDVDTNVSIAGADSEITSSLIVTRLSPTRIMVQPDLVVMLDAEEFNLEGGVEILRELAELSSISTAVPVSYRFVFELSK</sequence>